<keyword evidence="3" id="KW-1185">Reference proteome</keyword>
<dbReference type="OrthoDB" id="2637985at2"/>
<sequence length="114" mass="13065">MRYCILSTEKELQFVAMPDSYMYQLVALLHRLHKEIGKLTVSERPAIPEVIAECTELELHAQGANIIQGIDYLADLEGRFASLQEENYPLIALLTEIRALHAQLEYLVEEGEYE</sequence>
<dbReference type="GO" id="GO:0016746">
    <property type="term" value="F:acyltransferase activity"/>
    <property type="evidence" value="ECO:0007669"/>
    <property type="project" value="UniProtKB-KW"/>
</dbReference>
<evidence type="ECO:0000313" key="4">
    <source>
        <dbReference type="Proteomes" id="UP000182836"/>
    </source>
</evidence>
<keyword evidence="1" id="KW-0012">Acyltransferase</keyword>
<evidence type="ECO:0000313" key="3">
    <source>
        <dbReference type="Proteomes" id="UP000037269"/>
    </source>
</evidence>
<reference evidence="1 3" key="1">
    <citation type="submission" date="2015-07" db="EMBL/GenBank/DDBJ databases">
        <title>Fjat-14205 dsm 2895.</title>
        <authorList>
            <person name="Liu B."/>
            <person name="Wang J."/>
            <person name="Zhu Y."/>
            <person name="Liu G."/>
            <person name="Chen Q."/>
            <person name="Chen Z."/>
            <person name="Lan J."/>
            <person name="Che J."/>
            <person name="Ge C."/>
            <person name="Shi H."/>
            <person name="Pan Z."/>
            <person name="Liu X."/>
        </authorList>
    </citation>
    <scope>NUCLEOTIDE SEQUENCE [LARGE SCALE GENOMIC DNA]</scope>
    <source>
        <strain evidence="1 3">DSM 2895</strain>
    </source>
</reference>
<dbReference type="PATRIC" id="fig|47500.8.peg.1894"/>
<dbReference type="GO" id="GO:0016787">
    <property type="term" value="F:hydrolase activity"/>
    <property type="evidence" value="ECO:0007669"/>
    <property type="project" value="UniProtKB-KW"/>
</dbReference>
<dbReference type="EMBL" id="LGUG01000013">
    <property type="protein sequence ID" value="KON84051.1"/>
    <property type="molecule type" value="Genomic_DNA"/>
</dbReference>
<reference evidence="2 4" key="2">
    <citation type="submission" date="2016-10" db="EMBL/GenBank/DDBJ databases">
        <authorList>
            <person name="de Groot N.N."/>
        </authorList>
    </citation>
    <scope>NUCLEOTIDE SEQUENCE [LARGE SCALE GENOMIC DNA]</scope>
    <source>
        <strain evidence="2 4">DSM 2895</strain>
    </source>
</reference>
<keyword evidence="1" id="KW-0378">Hydrolase</keyword>
<proteinExistence type="predicted"/>
<evidence type="ECO:0000313" key="1">
    <source>
        <dbReference type="EMBL" id="KON84051.1"/>
    </source>
</evidence>
<dbReference type="Proteomes" id="UP000182836">
    <property type="component" value="Unassembled WGS sequence"/>
</dbReference>
<dbReference type="STRING" id="47500.AF333_29195"/>
<keyword evidence="1" id="KW-0808">Transferase</keyword>
<gene>
    <name evidence="1" type="ORF">AF333_29195</name>
    <name evidence="2" type="ORF">SAMN04487909_115118</name>
</gene>
<name>A0A0D1Y1L7_ANEMI</name>
<organism evidence="1 3">
    <name type="scientific">Aneurinibacillus migulanus</name>
    <name type="common">Bacillus migulanus</name>
    <dbReference type="NCBI Taxonomy" id="47500"/>
    <lineage>
        <taxon>Bacteria</taxon>
        <taxon>Bacillati</taxon>
        <taxon>Bacillota</taxon>
        <taxon>Bacilli</taxon>
        <taxon>Bacillales</taxon>
        <taxon>Paenibacillaceae</taxon>
        <taxon>Aneurinibacillus group</taxon>
        <taxon>Aneurinibacillus</taxon>
    </lineage>
</organism>
<dbReference type="EMBL" id="FNED01000015">
    <property type="protein sequence ID" value="SDJ31778.1"/>
    <property type="molecule type" value="Genomic_DNA"/>
</dbReference>
<accession>A0A0D1Y1L7</accession>
<dbReference type="AlphaFoldDB" id="A0A0D1Y1L7"/>
<dbReference type="Proteomes" id="UP000037269">
    <property type="component" value="Unassembled WGS sequence"/>
</dbReference>
<evidence type="ECO:0000313" key="2">
    <source>
        <dbReference type="EMBL" id="SDJ31778.1"/>
    </source>
</evidence>
<protein>
    <submittedName>
        <fullName evidence="1">Hydrolase/acyltransferase</fullName>
    </submittedName>
</protein>